<dbReference type="AlphaFoldDB" id="A0A0F9VC28"/>
<gene>
    <name evidence="2" type="ORF">LCGC14_0159810</name>
</gene>
<protein>
    <submittedName>
        <fullName evidence="2">Uncharacterized protein</fullName>
    </submittedName>
</protein>
<name>A0A0F9VC28_9ZZZZ</name>
<keyword evidence="1" id="KW-0472">Membrane</keyword>
<evidence type="ECO:0000256" key="1">
    <source>
        <dbReference type="SAM" id="Phobius"/>
    </source>
</evidence>
<evidence type="ECO:0000313" key="2">
    <source>
        <dbReference type="EMBL" id="KKN97292.1"/>
    </source>
</evidence>
<sequence length="77" mass="8257">MPNKTTSYLTVWDDTVTGKDLIIALAVSTPLTLGGFIFTPWPAPMPLIIGLCGALLGFAINAVCLRPKRRLDIEGEA</sequence>
<accession>A0A0F9VC28</accession>
<keyword evidence="1" id="KW-0812">Transmembrane</keyword>
<feature type="transmembrane region" description="Helical" evidence="1">
    <location>
        <begin position="21"/>
        <end position="41"/>
    </location>
</feature>
<keyword evidence="1" id="KW-1133">Transmembrane helix</keyword>
<comment type="caution">
    <text evidence="2">The sequence shown here is derived from an EMBL/GenBank/DDBJ whole genome shotgun (WGS) entry which is preliminary data.</text>
</comment>
<proteinExistence type="predicted"/>
<organism evidence="2">
    <name type="scientific">marine sediment metagenome</name>
    <dbReference type="NCBI Taxonomy" id="412755"/>
    <lineage>
        <taxon>unclassified sequences</taxon>
        <taxon>metagenomes</taxon>
        <taxon>ecological metagenomes</taxon>
    </lineage>
</organism>
<dbReference type="EMBL" id="LAZR01000059">
    <property type="protein sequence ID" value="KKN97292.1"/>
    <property type="molecule type" value="Genomic_DNA"/>
</dbReference>
<reference evidence="2" key="1">
    <citation type="journal article" date="2015" name="Nature">
        <title>Complex archaea that bridge the gap between prokaryotes and eukaryotes.</title>
        <authorList>
            <person name="Spang A."/>
            <person name="Saw J.H."/>
            <person name="Jorgensen S.L."/>
            <person name="Zaremba-Niedzwiedzka K."/>
            <person name="Martijn J."/>
            <person name="Lind A.E."/>
            <person name="van Eijk R."/>
            <person name="Schleper C."/>
            <person name="Guy L."/>
            <person name="Ettema T.J."/>
        </authorList>
    </citation>
    <scope>NUCLEOTIDE SEQUENCE</scope>
</reference>
<feature type="transmembrane region" description="Helical" evidence="1">
    <location>
        <begin position="47"/>
        <end position="65"/>
    </location>
</feature>